<evidence type="ECO:0000313" key="1">
    <source>
        <dbReference type="EMBL" id="KAK8123811.1"/>
    </source>
</evidence>
<evidence type="ECO:0000313" key="2">
    <source>
        <dbReference type="Proteomes" id="UP001392437"/>
    </source>
</evidence>
<organism evidence="1 2">
    <name type="scientific">Apiospora kogelbergensis</name>
    <dbReference type="NCBI Taxonomy" id="1337665"/>
    <lineage>
        <taxon>Eukaryota</taxon>
        <taxon>Fungi</taxon>
        <taxon>Dikarya</taxon>
        <taxon>Ascomycota</taxon>
        <taxon>Pezizomycotina</taxon>
        <taxon>Sordariomycetes</taxon>
        <taxon>Xylariomycetidae</taxon>
        <taxon>Amphisphaeriales</taxon>
        <taxon>Apiosporaceae</taxon>
        <taxon>Apiospora</taxon>
    </lineage>
</organism>
<proteinExistence type="predicted"/>
<dbReference type="Proteomes" id="UP001392437">
    <property type="component" value="Unassembled WGS sequence"/>
</dbReference>
<reference evidence="1 2" key="1">
    <citation type="submission" date="2023-01" db="EMBL/GenBank/DDBJ databases">
        <title>Analysis of 21 Apiospora genomes using comparative genomics revels a genus with tremendous synthesis potential of carbohydrate active enzymes and secondary metabolites.</title>
        <authorList>
            <person name="Sorensen T."/>
        </authorList>
    </citation>
    <scope>NUCLEOTIDE SEQUENCE [LARGE SCALE GENOMIC DNA]</scope>
    <source>
        <strain evidence="1 2">CBS 117206</strain>
    </source>
</reference>
<comment type="caution">
    <text evidence="1">The sequence shown here is derived from an EMBL/GenBank/DDBJ whole genome shotgun (WGS) entry which is preliminary data.</text>
</comment>
<sequence>MIFDGTPVPLVSMLNSLCQMSWDRGYALDTNFRPTSTNMSSTSLLLLQQRSFGTALGSFAC</sequence>
<keyword evidence="2" id="KW-1185">Reference proteome</keyword>
<dbReference type="AlphaFoldDB" id="A0AAW0R4J0"/>
<accession>A0AAW0R4J0</accession>
<dbReference type="EMBL" id="JAQQWP010000003">
    <property type="protein sequence ID" value="KAK8123811.1"/>
    <property type="molecule type" value="Genomic_DNA"/>
</dbReference>
<name>A0AAW0R4J0_9PEZI</name>
<gene>
    <name evidence="1" type="ORF">PG999_003729</name>
</gene>
<protein>
    <submittedName>
        <fullName evidence="1">Uncharacterized protein</fullName>
    </submittedName>
</protein>